<name>A0A0N5AJH4_9BILA</name>
<dbReference type="PANTHER" id="PTHR11346:SF147">
    <property type="entry name" value="GALECTIN"/>
    <property type="match status" value="1"/>
</dbReference>
<evidence type="ECO:0000256" key="2">
    <source>
        <dbReference type="RuleBase" id="RU102079"/>
    </source>
</evidence>
<keyword evidence="4" id="KW-1185">Reference proteome</keyword>
<evidence type="ECO:0000259" key="3">
    <source>
        <dbReference type="PROSITE" id="PS51304"/>
    </source>
</evidence>
<evidence type="ECO:0000256" key="1">
    <source>
        <dbReference type="ARBA" id="ARBA00022734"/>
    </source>
</evidence>
<dbReference type="Gene3D" id="2.60.120.200">
    <property type="match status" value="1"/>
</dbReference>
<keyword evidence="1 2" id="KW-0430">Lectin</keyword>
<feature type="domain" description="Galectin" evidence="3">
    <location>
        <begin position="17"/>
        <end position="144"/>
    </location>
</feature>
<protein>
    <recommendedName>
        <fullName evidence="2">Galectin</fullName>
    </recommendedName>
</protein>
<dbReference type="AlphaFoldDB" id="A0A0N5AJH4"/>
<dbReference type="PANTHER" id="PTHR11346">
    <property type="entry name" value="GALECTIN"/>
    <property type="match status" value="1"/>
</dbReference>
<dbReference type="WBParaSite" id="SMUV_0000461301-mRNA-1">
    <property type="protein sequence ID" value="SMUV_0000461301-mRNA-1"/>
    <property type="gene ID" value="SMUV_0000461301"/>
</dbReference>
<dbReference type="SMART" id="SM00908">
    <property type="entry name" value="Gal-bind_lectin"/>
    <property type="match status" value="1"/>
</dbReference>
<dbReference type="InterPro" id="IPR001079">
    <property type="entry name" value="Galectin_CRD"/>
</dbReference>
<dbReference type="CDD" id="cd00070">
    <property type="entry name" value="GLECT"/>
    <property type="match status" value="1"/>
</dbReference>
<reference evidence="5" key="1">
    <citation type="submission" date="2017-02" db="UniProtKB">
        <authorList>
            <consortium name="WormBaseParasite"/>
        </authorList>
    </citation>
    <scope>IDENTIFICATION</scope>
</reference>
<evidence type="ECO:0000313" key="5">
    <source>
        <dbReference type="WBParaSite" id="SMUV_0000461301-mRNA-1"/>
    </source>
</evidence>
<dbReference type="GO" id="GO:0030246">
    <property type="term" value="F:carbohydrate binding"/>
    <property type="evidence" value="ECO:0007669"/>
    <property type="project" value="UniProtKB-UniRule"/>
</dbReference>
<dbReference type="InterPro" id="IPR044156">
    <property type="entry name" value="Galectin-like"/>
</dbReference>
<dbReference type="SMART" id="SM00276">
    <property type="entry name" value="GLECT"/>
    <property type="match status" value="1"/>
</dbReference>
<dbReference type="InterPro" id="IPR013320">
    <property type="entry name" value="ConA-like_dom_sf"/>
</dbReference>
<dbReference type="Pfam" id="PF00337">
    <property type="entry name" value="Gal-bind_lectin"/>
    <property type="match status" value="1"/>
</dbReference>
<evidence type="ECO:0000313" key="4">
    <source>
        <dbReference type="Proteomes" id="UP000046393"/>
    </source>
</evidence>
<dbReference type="SUPFAM" id="SSF49899">
    <property type="entry name" value="Concanavalin A-like lectins/glucanases"/>
    <property type="match status" value="1"/>
</dbReference>
<sequence length="147" mass="17078">MLGCGAEYRDEFHKVTPYETWLKGFNVGHQIRIVGVPTEKGGRFAINLKCGQEYYYHFNVRFDEKEVVRNTTVNGKWQKEERKAEGFPFEVGRYVTIDLIASDIKIVANVDGEYHSTFQYRDDPKSINFLEITGDIKLHNVHIVDQC</sequence>
<accession>A0A0N5AJH4</accession>
<proteinExistence type="predicted"/>
<dbReference type="PROSITE" id="PS51304">
    <property type="entry name" value="GALECTIN"/>
    <property type="match status" value="1"/>
</dbReference>
<dbReference type="Proteomes" id="UP000046393">
    <property type="component" value="Unplaced"/>
</dbReference>
<dbReference type="STRING" id="451379.A0A0N5AJH4"/>
<organism evidence="4 5">
    <name type="scientific">Syphacia muris</name>
    <dbReference type="NCBI Taxonomy" id="451379"/>
    <lineage>
        <taxon>Eukaryota</taxon>
        <taxon>Metazoa</taxon>
        <taxon>Ecdysozoa</taxon>
        <taxon>Nematoda</taxon>
        <taxon>Chromadorea</taxon>
        <taxon>Rhabditida</taxon>
        <taxon>Spirurina</taxon>
        <taxon>Oxyuridomorpha</taxon>
        <taxon>Oxyuroidea</taxon>
        <taxon>Oxyuridae</taxon>
        <taxon>Syphacia</taxon>
    </lineage>
</organism>